<reference evidence="2" key="1">
    <citation type="journal article" date="2014" name="Int. J. Syst. Evol. Microbiol.">
        <title>Complete genome sequence of Corynebacterium casei LMG S-19264T (=DSM 44701T), isolated from a smear-ripened cheese.</title>
        <authorList>
            <consortium name="US DOE Joint Genome Institute (JGI-PGF)"/>
            <person name="Walter F."/>
            <person name="Albersmeier A."/>
            <person name="Kalinowski J."/>
            <person name="Ruckert C."/>
        </authorList>
    </citation>
    <scope>NUCLEOTIDE SEQUENCE</scope>
    <source>
        <strain evidence="2">JCM 4403</strain>
    </source>
</reference>
<feature type="transmembrane region" description="Helical" evidence="1">
    <location>
        <begin position="369"/>
        <end position="389"/>
    </location>
</feature>
<dbReference type="InterPro" id="IPR053160">
    <property type="entry name" value="MFS_DHA3_Transporter"/>
</dbReference>
<keyword evidence="1" id="KW-0812">Transmembrane</keyword>
<feature type="transmembrane region" description="Helical" evidence="1">
    <location>
        <begin position="306"/>
        <end position="327"/>
    </location>
</feature>
<feature type="transmembrane region" description="Helical" evidence="1">
    <location>
        <begin position="339"/>
        <end position="363"/>
    </location>
</feature>
<organism evidence="2 3">
    <name type="scientific">Streptomyces pilosus</name>
    <dbReference type="NCBI Taxonomy" id="28893"/>
    <lineage>
        <taxon>Bacteria</taxon>
        <taxon>Bacillati</taxon>
        <taxon>Actinomycetota</taxon>
        <taxon>Actinomycetes</taxon>
        <taxon>Kitasatosporales</taxon>
        <taxon>Streptomycetaceae</taxon>
        <taxon>Streptomyces</taxon>
    </lineage>
</organism>
<evidence type="ECO:0000313" key="2">
    <source>
        <dbReference type="EMBL" id="GGQ96054.1"/>
    </source>
</evidence>
<feature type="transmembrane region" description="Helical" evidence="1">
    <location>
        <begin position="46"/>
        <end position="67"/>
    </location>
</feature>
<keyword evidence="1" id="KW-1133">Transmembrane helix</keyword>
<dbReference type="PANTHER" id="PTHR23530">
    <property type="entry name" value="TRANSPORT PROTEIN-RELATED"/>
    <property type="match status" value="1"/>
</dbReference>
<dbReference type="InterPro" id="IPR011701">
    <property type="entry name" value="MFS"/>
</dbReference>
<dbReference type="Pfam" id="PF07690">
    <property type="entry name" value="MFS_1"/>
    <property type="match status" value="1"/>
</dbReference>
<sequence>MTLTPTRAPDVRVRRLTTTLYGYAFLDEFILLYPVYALLFSDSGLSVWQISSLFALWSVTAVVLEVPSGAWADAVSRRLLLWLGPLLTAAGFTLWVLLPSYGAFAAGFVLWGIGGALGSGALEALVHDELERLDAADRYARTMGRARAAGLCAVMAAMGLAGPVFTWGGHTAVGAASVLVCLLTSAVALRLPEHHTPAPGHGSWTGTLRAGLAEVRDDRSVRGALLLVPAVSAVWGALDEYTPLLVRETGVADGTVPPLLLLIWAGATAGSLLAGEGERLGTRGLAALLAGAAVALAAGAVHGSPWGLTLVALAFGGFQAANVLADARLQRRIKASGRATLTSVAGLGTELLTVASFAGYALIASGHAHGTAFAVFALPYLATAALLLTRRRAAAVPRS</sequence>
<gene>
    <name evidence="2" type="ORF">GCM10010280_49490</name>
</gene>
<feature type="transmembrane region" description="Helical" evidence="1">
    <location>
        <begin position="146"/>
        <end position="165"/>
    </location>
</feature>
<protein>
    <submittedName>
        <fullName evidence="2">MFS transporter</fullName>
    </submittedName>
</protein>
<comment type="caution">
    <text evidence="2">The sequence shown here is derived from an EMBL/GenBank/DDBJ whole genome shotgun (WGS) entry which is preliminary data.</text>
</comment>
<feature type="transmembrane region" description="Helical" evidence="1">
    <location>
        <begin position="79"/>
        <end position="98"/>
    </location>
</feature>
<dbReference type="Proteomes" id="UP000656732">
    <property type="component" value="Unassembled WGS sequence"/>
</dbReference>
<name>A0A918BWQ9_9ACTN</name>
<feature type="transmembrane region" description="Helical" evidence="1">
    <location>
        <begin position="282"/>
        <end position="300"/>
    </location>
</feature>
<evidence type="ECO:0000313" key="3">
    <source>
        <dbReference type="Proteomes" id="UP000656732"/>
    </source>
</evidence>
<feature type="transmembrane region" description="Helical" evidence="1">
    <location>
        <begin position="258"/>
        <end position="275"/>
    </location>
</feature>
<reference evidence="2" key="2">
    <citation type="submission" date="2020-09" db="EMBL/GenBank/DDBJ databases">
        <authorList>
            <person name="Sun Q."/>
            <person name="Ohkuma M."/>
        </authorList>
    </citation>
    <scope>NUCLEOTIDE SEQUENCE</scope>
    <source>
        <strain evidence="2">JCM 4403</strain>
    </source>
</reference>
<feature type="transmembrane region" description="Helical" evidence="1">
    <location>
        <begin position="104"/>
        <end position="126"/>
    </location>
</feature>
<dbReference type="Gene3D" id="1.20.1250.20">
    <property type="entry name" value="MFS general substrate transporter like domains"/>
    <property type="match status" value="1"/>
</dbReference>
<proteinExistence type="predicted"/>
<dbReference type="PANTHER" id="PTHR23530:SF1">
    <property type="entry name" value="PERMEASE, MAJOR FACILITATOR SUPERFAMILY-RELATED"/>
    <property type="match status" value="1"/>
</dbReference>
<dbReference type="EMBL" id="BMTU01000011">
    <property type="protein sequence ID" value="GGQ96054.1"/>
    <property type="molecule type" value="Genomic_DNA"/>
</dbReference>
<dbReference type="GO" id="GO:0022857">
    <property type="term" value="F:transmembrane transporter activity"/>
    <property type="evidence" value="ECO:0007669"/>
    <property type="project" value="InterPro"/>
</dbReference>
<dbReference type="RefSeq" id="WP_189560208.1">
    <property type="nucleotide sequence ID" value="NZ_BMTU01000011.1"/>
</dbReference>
<dbReference type="InterPro" id="IPR036259">
    <property type="entry name" value="MFS_trans_sf"/>
</dbReference>
<dbReference type="SUPFAM" id="SSF103473">
    <property type="entry name" value="MFS general substrate transporter"/>
    <property type="match status" value="1"/>
</dbReference>
<accession>A0A918BWQ9</accession>
<feature type="transmembrane region" description="Helical" evidence="1">
    <location>
        <begin position="20"/>
        <end position="40"/>
    </location>
</feature>
<keyword evidence="3" id="KW-1185">Reference proteome</keyword>
<keyword evidence="1" id="KW-0472">Membrane</keyword>
<evidence type="ECO:0000256" key="1">
    <source>
        <dbReference type="SAM" id="Phobius"/>
    </source>
</evidence>
<dbReference type="AlphaFoldDB" id="A0A918BWQ9"/>